<dbReference type="Proteomes" id="UP001208935">
    <property type="component" value="Unassembled WGS sequence"/>
</dbReference>
<dbReference type="InterPro" id="IPR011801">
    <property type="entry name" value="Swm_rep_I_cyn"/>
</dbReference>
<feature type="region of interest" description="Disordered" evidence="2">
    <location>
        <begin position="685"/>
        <end position="726"/>
    </location>
</feature>
<comment type="caution">
    <text evidence="3">The sequence shown here is derived from an EMBL/GenBank/DDBJ whole genome shotgun (WGS) entry which is preliminary data.</text>
</comment>
<protein>
    <submittedName>
        <fullName evidence="3">Uncharacterized protein</fullName>
    </submittedName>
</protein>
<dbReference type="NCBIfam" id="TIGR02059">
    <property type="entry name" value="swm_rep_I"/>
    <property type="match status" value="5"/>
</dbReference>
<gene>
    <name evidence="3" type="ORF">D5039_11615</name>
</gene>
<feature type="region of interest" description="Disordered" evidence="2">
    <location>
        <begin position="340"/>
        <end position="367"/>
    </location>
</feature>
<accession>A0ABT3KTZ9</accession>
<keyword evidence="1" id="KW-0732">Signal</keyword>
<name>A0ABT3KTZ9_9BURK</name>
<evidence type="ECO:0000313" key="3">
    <source>
        <dbReference type="EMBL" id="MCW5321776.1"/>
    </source>
</evidence>
<dbReference type="InterPro" id="IPR014755">
    <property type="entry name" value="Cu-Rt/internalin_Ig-like"/>
</dbReference>
<evidence type="ECO:0000313" key="4">
    <source>
        <dbReference type="Proteomes" id="UP001208935"/>
    </source>
</evidence>
<dbReference type="NCBIfam" id="NF041766">
    <property type="entry name" value="choice_anch_U"/>
    <property type="match status" value="1"/>
</dbReference>
<feature type="compositionally biased region" description="Polar residues" evidence="2">
    <location>
        <begin position="341"/>
        <end position="357"/>
    </location>
</feature>
<evidence type="ECO:0000256" key="2">
    <source>
        <dbReference type="SAM" id="MobiDB-lite"/>
    </source>
</evidence>
<reference evidence="4" key="1">
    <citation type="submission" date="2023-07" db="EMBL/GenBank/DDBJ databases">
        <title>Verminephrobacter genomes.</title>
        <authorList>
            <person name="Lund M.B."/>
        </authorList>
    </citation>
    <scope>NUCLEOTIDE SEQUENCE [LARGE SCALE GENOMIC DNA]</scope>
    <source>
        <strain evidence="4">AtM5-05</strain>
    </source>
</reference>
<feature type="compositionally biased region" description="Polar residues" evidence="2">
    <location>
        <begin position="768"/>
        <end position="780"/>
    </location>
</feature>
<sequence length="903" mass="94361">MPDNTTIPTIDVSGCSIDPPTVGIGQPAIVTVKFSEPVKGLVPGNLDSALKDNKEKPVTDAKAVEPDANGFSDTWKFTIAAQNSKPPWDNSVLDMNTTDVVNKADHKMDTTKVSLGVTYKVDLDRPTVSSATVNGDKLVLTWNEALLPDDKTPLTKTPFSVSVDDKKQDIADGGVVVDSTRKTVTLTLSTPVFQQQVVKVTYTDLTANDDKTGVIQDLAGNDAISFPKMPVTNNTPDIKAPVLITSPKPTVEGNTLVLHYSDEDSVRLHEDTPTGSGGFTVSSDTKKESIPVNSVTVNAADKTVTLTLSRPADYLETVTVSYTAPGDHMVRDAADHGAADFTSQPVDNVTKDTTPPTLITEGDHGPKVTGDQLTLSYEDQSHLNGIDLRDGAGFTVATKDPTAITVSKAVVNPADKTVTLTLSRTVADTETLTVSYTKPTGNDAAVVQDVATNPAANFTDKPVTVEKDTSPPSLITEGVYAPTVNGKQLVLTYTDANLLDGQHIAPASAFAVNSSANDAITVSKVTVTGRTVTLELDREVAGGEVLGLSYNQPATDDRIQDTGSHDAPGFANQAVTNKITDTTPPVFESATVNGSTLTLSYTDAGYLNAERPAPASAFGVSSDSHADVHVSKVSIMDRTVTLTLDREVASGEVVKLTYTAPADTDPLAIQDASSNHAISLASTDVKNFTPAPHPNVPGTDSDGVPVSQEDQAVGPTGAVTGDGNGDGIADSLQAAVGSISVTTTNAETSSDSSTSLTLVADSQDGDVSANSKASITSLEQKATPPDLPQALETPIELTSFQATLETTGSSESFSLFVDPATQSNGYWMQDSTGTWVNLTSEPYGGKMVAEGERLRLDFSITDGGQFDADGKADGVITAPGAAGHMPLSIVGQAPDLAQDGFWF</sequence>
<dbReference type="InterPro" id="IPR053784">
    <property type="entry name" value="Choice_anch_U_dom"/>
</dbReference>
<dbReference type="RefSeq" id="WP_265282307.1">
    <property type="nucleotide sequence ID" value="NZ_QZCW01000002.1"/>
</dbReference>
<dbReference type="Gene3D" id="2.60.40.1220">
    <property type="match status" value="1"/>
</dbReference>
<evidence type="ECO:0000256" key="1">
    <source>
        <dbReference type="ARBA" id="ARBA00022729"/>
    </source>
</evidence>
<dbReference type="InterPro" id="IPR028059">
    <property type="entry name" value="SWM_rpt"/>
</dbReference>
<keyword evidence="4" id="KW-1185">Reference proteome</keyword>
<organism evidence="3 4">
    <name type="scientific">Verminephrobacter aporrectodeae subsp. tuberculatae</name>
    <dbReference type="NCBI Taxonomy" id="1110392"/>
    <lineage>
        <taxon>Bacteria</taxon>
        <taxon>Pseudomonadati</taxon>
        <taxon>Pseudomonadota</taxon>
        <taxon>Betaproteobacteria</taxon>
        <taxon>Burkholderiales</taxon>
        <taxon>Comamonadaceae</taxon>
        <taxon>Verminephrobacter</taxon>
    </lineage>
</organism>
<dbReference type="EMBL" id="QZCW01000002">
    <property type="protein sequence ID" value="MCW5321776.1"/>
    <property type="molecule type" value="Genomic_DNA"/>
</dbReference>
<feature type="region of interest" description="Disordered" evidence="2">
    <location>
        <begin position="762"/>
        <end position="785"/>
    </location>
</feature>
<dbReference type="Pfam" id="PF13753">
    <property type="entry name" value="SWM_repeat"/>
    <property type="match status" value="5"/>
</dbReference>
<proteinExistence type="predicted"/>